<dbReference type="AlphaFoldDB" id="A0AAV6U0V5"/>
<comment type="caution">
    <text evidence="1">The sequence shown here is derived from an EMBL/GenBank/DDBJ whole genome shotgun (WGS) entry which is preliminary data.</text>
</comment>
<dbReference type="EMBL" id="JAFNEN010000779">
    <property type="protein sequence ID" value="KAG8177423.1"/>
    <property type="molecule type" value="Genomic_DNA"/>
</dbReference>
<organism evidence="1 2">
    <name type="scientific">Oedothorax gibbosus</name>
    <dbReference type="NCBI Taxonomy" id="931172"/>
    <lineage>
        <taxon>Eukaryota</taxon>
        <taxon>Metazoa</taxon>
        <taxon>Ecdysozoa</taxon>
        <taxon>Arthropoda</taxon>
        <taxon>Chelicerata</taxon>
        <taxon>Arachnida</taxon>
        <taxon>Araneae</taxon>
        <taxon>Araneomorphae</taxon>
        <taxon>Entelegynae</taxon>
        <taxon>Araneoidea</taxon>
        <taxon>Linyphiidae</taxon>
        <taxon>Erigoninae</taxon>
        <taxon>Oedothorax</taxon>
    </lineage>
</organism>
<evidence type="ECO:0000313" key="1">
    <source>
        <dbReference type="EMBL" id="KAG8177423.1"/>
    </source>
</evidence>
<feature type="non-terminal residue" evidence="1">
    <location>
        <position position="1"/>
    </location>
</feature>
<sequence>GGLNYIFENRLDVRKFVLIERPLELVQNMRPIMHSAQTLSPSLLG</sequence>
<reference evidence="1 2" key="1">
    <citation type="journal article" date="2022" name="Nat. Ecol. Evol.">
        <title>A masculinizing supergene underlies an exaggerated male reproductive morph in a spider.</title>
        <authorList>
            <person name="Hendrickx F."/>
            <person name="De Corte Z."/>
            <person name="Sonet G."/>
            <person name="Van Belleghem S.M."/>
            <person name="Kostlbacher S."/>
            <person name="Vangestel C."/>
        </authorList>
    </citation>
    <scope>NUCLEOTIDE SEQUENCE [LARGE SCALE GENOMIC DNA]</scope>
    <source>
        <strain evidence="1">W744_W776</strain>
    </source>
</reference>
<keyword evidence="2" id="KW-1185">Reference proteome</keyword>
<dbReference type="Proteomes" id="UP000827092">
    <property type="component" value="Unassembled WGS sequence"/>
</dbReference>
<proteinExistence type="predicted"/>
<gene>
    <name evidence="1" type="ORF">JTE90_026208</name>
</gene>
<protein>
    <submittedName>
        <fullName evidence="1">Uncharacterized protein</fullName>
    </submittedName>
</protein>
<evidence type="ECO:0000313" key="2">
    <source>
        <dbReference type="Proteomes" id="UP000827092"/>
    </source>
</evidence>
<accession>A0AAV6U0V5</accession>
<name>A0AAV6U0V5_9ARAC</name>